<reference evidence="1 2" key="1">
    <citation type="submission" date="2024-04" db="EMBL/GenBank/DDBJ databases">
        <authorList>
            <person name="Waldvogel A.-M."/>
            <person name="Schoenle A."/>
        </authorList>
    </citation>
    <scope>NUCLEOTIDE SEQUENCE [LARGE SCALE GENOMIC DNA]</scope>
</reference>
<accession>A0AAV2KU84</accession>
<proteinExistence type="predicted"/>
<dbReference type="Proteomes" id="UP001497482">
    <property type="component" value="Chromosome 2"/>
</dbReference>
<protein>
    <submittedName>
        <fullName evidence="1">Uncharacterized protein</fullName>
    </submittedName>
</protein>
<dbReference type="AlphaFoldDB" id="A0AAV2KU84"/>
<name>A0AAV2KU84_KNICA</name>
<dbReference type="EMBL" id="OZ035824">
    <property type="protein sequence ID" value="CAL1593593.1"/>
    <property type="molecule type" value="Genomic_DNA"/>
</dbReference>
<sequence>MTLVHIELAGRGRLRGLTPDRARVKVRASGADWRAPELSTVSAEAWSLEPGAYPHKQNTRGAGTTLALLAAVHIPAAPPLSVLFGRCPASFSTYTTLLFPVCFAESQPSGSSSPADVYEP</sequence>
<organism evidence="1 2">
    <name type="scientific">Knipowitschia caucasica</name>
    <name type="common">Caucasian dwarf goby</name>
    <name type="synonym">Pomatoschistus caucasicus</name>
    <dbReference type="NCBI Taxonomy" id="637954"/>
    <lineage>
        <taxon>Eukaryota</taxon>
        <taxon>Metazoa</taxon>
        <taxon>Chordata</taxon>
        <taxon>Craniata</taxon>
        <taxon>Vertebrata</taxon>
        <taxon>Euteleostomi</taxon>
        <taxon>Actinopterygii</taxon>
        <taxon>Neopterygii</taxon>
        <taxon>Teleostei</taxon>
        <taxon>Neoteleostei</taxon>
        <taxon>Acanthomorphata</taxon>
        <taxon>Gobiaria</taxon>
        <taxon>Gobiiformes</taxon>
        <taxon>Gobioidei</taxon>
        <taxon>Gobiidae</taxon>
        <taxon>Gobiinae</taxon>
        <taxon>Knipowitschia</taxon>
    </lineage>
</organism>
<keyword evidence="2" id="KW-1185">Reference proteome</keyword>
<evidence type="ECO:0000313" key="2">
    <source>
        <dbReference type="Proteomes" id="UP001497482"/>
    </source>
</evidence>
<evidence type="ECO:0000313" key="1">
    <source>
        <dbReference type="EMBL" id="CAL1593593.1"/>
    </source>
</evidence>
<gene>
    <name evidence="1" type="ORF">KC01_LOCUS22672</name>
</gene>